<feature type="compositionally biased region" description="Polar residues" evidence="4">
    <location>
        <begin position="250"/>
        <end position="261"/>
    </location>
</feature>
<evidence type="ECO:0000256" key="1">
    <source>
        <dbReference type="ARBA" id="ARBA00004123"/>
    </source>
</evidence>
<dbReference type="InterPro" id="IPR019148">
    <property type="entry name" value="Nuclear_protein_DGCR14_ESS-2"/>
</dbReference>
<comment type="subcellular location">
    <subcellularLocation>
        <location evidence="1">Nucleus</location>
    </subcellularLocation>
</comment>
<comment type="similarity">
    <text evidence="2">Belongs to the ESS2 family.</text>
</comment>
<organism evidence="5 6">
    <name type="scientific">Phytophthora cactorum</name>
    <dbReference type="NCBI Taxonomy" id="29920"/>
    <lineage>
        <taxon>Eukaryota</taxon>
        <taxon>Sar</taxon>
        <taxon>Stramenopiles</taxon>
        <taxon>Oomycota</taxon>
        <taxon>Peronosporomycetes</taxon>
        <taxon>Peronosporales</taxon>
        <taxon>Peronosporaceae</taxon>
        <taxon>Phytophthora</taxon>
    </lineage>
</organism>
<feature type="compositionally biased region" description="Polar residues" evidence="4">
    <location>
        <begin position="697"/>
        <end position="710"/>
    </location>
</feature>
<dbReference type="Gene3D" id="3.50.50.60">
    <property type="entry name" value="FAD/NAD(P)-binding domain"/>
    <property type="match status" value="1"/>
</dbReference>
<feature type="compositionally biased region" description="Polar residues" evidence="4">
    <location>
        <begin position="296"/>
        <end position="310"/>
    </location>
</feature>
<evidence type="ECO:0008006" key="7">
    <source>
        <dbReference type="Google" id="ProtNLM"/>
    </source>
</evidence>
<dbReference type="InterPro" id="IPR036188">
    <property type="entry name" value="FAD/NAD-bd_sf"/>
</dbReference>
<evidence type="ECO:0000313" key="6">
    <source>
        <dbReference type="Proteomes" id="UP000251314"/>
    </source>
</evidence>
<feature type="compositionally biased region" description="Low complexity" evidence="4">
    <location>
        <begin position="1077"/>
        <end position="1098"/>
    </location>
</feature>
<dbReference type="Proteomes" id="UP000251314">
    <property type="component" value="Unassembled WGS sequence"/>
</dbReference>
<dbReference type="SUPFAM" id="SSF51905">
    <property type="entry name" value="FAD/NAD(P)-binding domain"/>
    <property type="match status" value="1"/>
</dbReference>
<keyword evidence="3" id="KW-0539">Nucleus</keyword>
<feature type="compositionally biased region" description="Basic and acidic residues" evidence="4">
    <location>
        <begin position="313"/>
        <end position="333"/>
    </location>
</feature>
<dbReference type="EMBL" id="MJFZ01000013">
    <property type="protein sequence ID" value="RAW42623.1"/>
    <property type="molecule type" value="Genomic_DNA"/>
</dbReference>
<dbReference type="Pfam" id="PF09751">
    <property type="entry name" value="Es2"/>
    <property type="match status" value="1"/>
</dbReference>
<dbReference type="OrthoDB" id="19679at2759"/>
<dbReference type="PANTHER" id="PTHR12940:SF0">
    <property type="entry name" value="SPLICING FACTOR ESS-2 HOMOLOG"/>
    <property type="match status" value="1"/>
</dbReference>
<feature type="region of interest" description="Disordered" evidence="4">
    <location>
        <begin position="694"/>
        <end position="716"/>
    </location>
</feature>
<sequence length="1105" mass="119619">MNKKVVLEEEEYVEALGQIIERDFFPDIPKLKKQTELLRDEEEGLPWTDTTLHAASTSRGNASVRSGASGSGWDQPTPIVEQPAIDQAQDEGADDNAKASMTLNRFVATHTSEDNESFNELQEKAVKDHQRRYHWAFDNDKEKGDPKLHLLTNGTWISKEQRQIADDACAPKGPKDDRPSAPETWKYRARNPLLFPPELEATRDICQVKADPGAQLLLENSSKSCSRLPPRPGKKTIYANSRFSSDDTKVVQSESRGGTASSRKDYSLVPMTPLIAPGVDASPLMTWGDIEGTPMILSSQATPGRIQSTPGFEVKDTSQREKLANRLESEARHRNPNSRLPGIKTPSKKRPKAEQTPVSRSVRARISSGRSVLRTPVGSDPQLRASYSTPRPSSKTRKTSTGRPDIETNLNSMAINEEVYKAVVVGGGPAGIGVFVRAARGGLLPRLLNPDKHGTTKDNELSTQLGFKQMGVAVLHAGDVETFGGGNLGEYIINSNTFACGLLAGVLDEKPDLDPPESIKNTFLEKARVHESAKRLEEIGAAPGNLTEIGRFLRHIGACLIEEISDKAPDTSKVLLNTAATKYEALANGLIRVEARSADGSRDTVILHTEHLILAMGGTQELPSLDNPAYHSKLFASDTCLREDGFAKLKEHLLALPAGERKVCIVGGSHSSFSVAWLLLNKFRDPKAATTRKVLQISGSPKKQSLSDPQKNNKESETPLVMPQLAGIGAPVTATASVSPLTIKKCETTASTIVKVKRTSLTGTSADVSSPKSIFNPKDIMILHRSPIRCYYGSKKEAEVDGADASRVDRAGCVNTFTGLREDAKRLFKSVKSGREVRVRLFQVNQQGSQTLTDKAYATAGAIVWGAGYKTNLLSGFDEAGNPLVFHQDNGVVKVDNKARLQLLGPFKGKRPSVLGLGLGFGLRSAVDEMGTETRVDGVSIYHRRGAALVLEALFGPEVYGTSSSFEEMVEKNEKKKREVQAMKAEKIAEKVRTTSAAAEGEQALLSPSKSRISRGGSVTTPLSPTAPTARVIARQSPSKKQQKKTDSAPTNPPVKLLLLRRRASIDSPSTKLSSVAAEATSEPAAAEPERTTAIATESVVQTPV</sequence>
<dbReference type="PANTHER" id="PTHR12940">
    <property type="entry name" value="ES-2 PROTEIN - RELATED"/>
    <property type="match status" value="1"/>
</dbReference>
<evidence type="ECO:0000256" key="3">
    <source>
        <dbReference type="ARBA" id="ARBA00023242"/>
    </source>
</evidence>
<evidence type="ECO:0000256" key="4">
    <source>
        <dbReference type="SAM" id="MobiDB-lite"/>
    </source>
</evidence>
<feature type="region of interest" description="Disordered" evidence="4">
    <location>
        <begin position="221"/>
        <end position="264"/>
    </location>
</feature>
<feature type="region of interest" description="Disordered" evidence="4">
    <location>
        <begin position="42"/>
        <end position="78"/>
    </location>
</feature>
<accession>A0A329SZM5</accession>
<reference evidence="5 6" key="1">
    <citation type="submission" date="2018-01" db="EMBL/GenBank/DDBJ databases">
        <title>Draft genome of the strawberry crown rot pathogen Phytophthora cactorum.</title>
        <authorList>
            <person name="Armitage A.D."/>
            <person name="Lysoe E."/>
            <person name="Nellist C.F."/>
            <person name="Harrison R.J."/>
            <person name="Brurberg M.B."/>
        </authorList>
    </citation>
    <scope>NUCLEOTIDE SEQUENCE [LARGE SCALE GENOMIC DNA]</scope>
    <source>
        <strain evidence="5 6">10300</strain>
    </source>
</reference>
<evidence type="ECO:0000256" key="2">
    <source>
        <dbReference type="ARBA" id="ARBA00009072"/>
    </source>
</evidence>
<feature type="region of interest" description="Disordered" evidence="4">
    <location>
        <begin position="295"/>
        <end position="405"/>
    </location>
</feature>
<feature type="region of interest" description="Disordered" evidence="4">
    <location>
        <begin position="992"/>
        <end position="1105"/>
    </location>
</feature>
<dbReference type="VEuPathDB" id="FungiDB:PC110_g1225"/>
<gene>
    <name evidence="5" type="ORF">PC110_g1225</name>
</gene>
<comment type="caution">
    <text evidence="5">The sequence shown here is derived from an EMBL/GenBank/DDBJ whole genome shotgun (WGS) entry which is preliminary data.</text>
</comment>
<protein>
    <recommendedName>
        <fullName evidence="7">FAD/NAD(P)-binding domain-containing protein</fullName>
    </recommendedName>
</protein>
<feature type="compositionally biased region" description="Polar residues" evidence="4">
    <location>
        <begin position="1006"/>
        <end position="1027"/>
    </location>
</feature>
<dbReference type="GO" id="GO:0071013">
    <property type="term" value="C:catalytic step 2 spliceosome"/>
    <property type="evidence" value="ECO:0007669"/>
    <property type="project" value="TreeGrafter"/>
</dbReference>
<keyword evidence="6" id="KW-1185">Reference proteome</keyword>
<dbReference type="STRING" id="29920.A0A329SZM5"/>
<dbReference type="AlphaFoldDB" id="A0A329SZM5"/>
<evidence type="ECO:0000313" key="5">
    <source>
        <dbReference type="EMBL" id="RAW42623.1"/>
    </source>
</evidence>
<feature type="compositionally biased region" description="Polar residues" evidence="4">
    <location>
        <begin position="48"/>
        <end position="74"/>
    </location>
</feature>
<name>A0A329SZM5_9STRA</name>
<proteinExistence type="inferred from homology"/>